<dbReference type="InterPro" id="IPR036514">
    <property type="entry name" value="SGNH_hydro_sf"/>
</dbReference>
<dbReference type="SUPFAM" id="SSF52266">
    <property type="entry name" value="SGNH hydrolase"/>
    <property type="match status" value="1"/>
</dbReference>
<reference evidence="1" key="1">
    <citation type="journal article" date="2015" name="Nature">
        <title>Complex archaea that bridge the gap between prokaryotes and eukaryotes.</title>
        <authorList>
            <person name="Spang A."/>
            <person name="Saw J.H."/>
            <person name="Jorgensen S.L."/>
            <person name="Zaremba-Niedzwiedzka K."/>
            <person name="Martijn J."/>
            <person name="Lind A.E."/>
            <person name="van Eijk R."/>
            <person name="Schleper C."/>
            <person name="Guy L."/>
            <person name="Ettema T.J."/>
        </authorList>
    </citation>
    <scope>NUCLEOTIDE SEQUENCE</scope>
</reference>
<name>A0A0F9F426_9ZZZZ</name>
<dbReference type="Gene3D" id="3.40.50.1110">
    <property type="entry name" value="SGNH hydrolase"/>
    <property type="match status" value="1"/>
</dbReference>
<accession>A0A0F9F426</accession>
<protein>
    <recommendedName>
        <fullName evidence="2">SGNH hydrolase-type esterase domain-containing protein</fullName>
    </recommendedName>
</protein>
<evidence type="ECO:0000313" key="1">
    <source>
        <dbReference type="EMBL" id="KKL81033.1"/>
    </source>
</evidence>
<dbReference type="AlphaFoldDB" id="A0A0F9F426"/>
<gene>
    <name evidence="1" type="ORF">LCGC14_1998790</name>
</gene>
<sequence>MTAPLTGRLIITGGSNSVMREGWTAHLDLPEGWQVENLSIGAASTLMALYRLLAAAPLRAGDVVVWEYALNEYNHWRAGFSLAVLADQLHWLMGMCRDAGARLQPVIMYTQQQHEDGGQDDYVIALRALLAEAGLDPICCNDVLAASGGATGSAGLYSDPAHYRVDHPILTTLAAQVARRVVAGPAVPA</sequence>
<feature type="non-terminal residue" evidence="1">
    <location>
        <position position="189"/>
    </location>
</feature>
<dbReference type="EMBL" id="LAZR01022680">
    <property type="protein sequence ID" value="KKL81033.1"/>
    <property type="molecule type" value="Genomic_DNA"/>
</dbReference>
<evidence type="ECO:0008006" key="2">
    <source>
        <dbReference type="Google" id="ProtNLM"/>
    </source>
</evidence>
<organism evidence="1">
    <name type="scientific">marine sediment metagenome</name>
    <dbReference type="NCBI Taxonomy" id="412755"/>
    <lineage>
        <taxon>unclassified sequences</taxon>
        <taxon>metagenomes</taxon>
        <taxon>ecological metagenomes</taxon>
    </lineage>
</organism>
<comment type="caution">
    <text evidence="1">The sequence shown here is derived from an EMBL/GenBank/DDBJ whole genome shotgun (WGS) entry which is preliminary data.</text>
</comment>
<proteinExistence type="predicted"/>